<reference evidence="1" key="1">
    <citation type="submission" date="2023-10" db="EMBL/GenBank/DDBJ databases">
        <authorList>
            <person name="Rodriguez Cubillos JULIANA M."/>
            <person name="De Vega J."/>
        </authorList>
    </citation>
    <scope>NUCLEOTIDE SEQUENCE</scope>
</reference>
<proteinExistence type="predicted"/>
<evidence type="ECO:0000313" key="1">
    <source>
        <dbReference type="EMBL" id="CAJ2639861.1"/>
    </source>
</evidence>
<dbReference type="EMBL" id="CASHSV030000024">
    <property type="protein sequence ID" value="CAJ2639861.1"/>
    <property type="molecule type" value="Genomic_DNA"/>
</dbReference>
<keyword evidence="2" id="KW-1185">Reference proteome</keyword>
<gene>
    <name evidence="1" type="ORF">MILVUS5_LOCUS9809</name>
</gene>
<comment type="caution">
    <text evidence="1">The sequence shown here is derived from an EMBL/GenBank/DDBJ whole genome shotgun (WGS) entry which is preliminary data.</text>
</comment>
<organism evidence="1 2">
    <name type="scientific">Trifolium pratense</name>
    <name type="common">Red clover</name>
    <dbReference type="NCBI Taxonomy" id="57577"/>
    <lineage>
        <taxon>Eukaryota</taxon>
        <taxon>Viridiplantae</taxon>
        <taxon>Streptophyta</taxon>
        <taxon>Embryophyta</taxon>
        <taxon>Tracheophyta</taxon>
        <taxon>Spermatophyta</taxon>
        <taxon>Magnoliopsida</taxon>
        <taxon>eudicotyledons</taxon>
        <taxon>Gunneridae</taxon>
        <taxon>Pentapetalae</taxon>
        <taxon>rosids</taxon>
        <taxon>fabids</taxon>
        <taxon>Fabales</taxon>
        <taxon>Fabaceae</taxon>
        <taxon>Papilionoideae</taxon>
        <taxon>50 kb inversion clade</taxon>
        <taxon>NPAAA clade</taxon>
        <taxon>Hologalegina</taxon>
        <taxon>IRL clade</taxon>
        <taxon>Trifolieae</taxon>
        <taxon>Trifolium</taxon>
    </lineage>
</organism>
<name>A0ACB0J4J0_TRIPR</name>
<dbReference type="Proteomes" id="UP001177021">
    <property type="component" value="Unassembled WGS sequence"/>
</dbReference>
<sequence length="463" mass="50189">MVNVELGVEKSIAIDVHHHLVHIKSLLPSSSCSTFAKGPKRKASLDVVHKHGPCSLLNNNNSKSRILPTQSNILDLDKERVNYIHSKLLLSSKNNKIDQKLASSANLTAKSGSLIGSANYFVTVGLGTPIRNLSLVFDTGSDLTWTQCQPCSLSCYNQQDDIFDPSMSTSYSNITCTSSDCTQIYAATGRDPRCARLTNACIYKIQYADESFSEGYISQERLTITQTDAIDNFLFGCGQNNQGLFNGSAGLLGLGRHPISFIEQTSQLYNKTFSYCLPSTSSDTGYLTFGATNDSDVKYTPFSNVSNNSSFYGLDIIGISVGGTQLPISSSTFFSGGAIIDSGTIITRLPLTAYVNLRDSFQKGMTKYPIASSFSILDTCYDFSGNEMIFIPKIRFFFRGGVAVELAALGILYAESLDKVCLAFAANEDDSDITIFGNVQQRTLKVVYDVGGGKIGFGSNGCK</sequence>
<protein>
    <submittedName>
        <fullName evidence="1">Uncharacterized protein</fullName>
    </submittedName>
</protein>
<evidence type="ECO:0000313" key="2">
    <source>
        <dbReference type="Proteomes" id="UP001177021"/>
    </source>
</evidence>
<accession>A0ACB0J4J0</accession>